<evidence type="ECO:0000256" key="2">
    <source>
        <dbReference type="ARBA" id="ARBA00006325"/>
    </source>
</evidence>
<reference evidence="8" key="1">
    <citation type="journal article" date="2015" name="BMC Genomics">
        <title>Draft genome of a commonly misdiagnosed multidrug resistant pathogen Candida auris.</title>
        <authorList>
            <person name="Chatterjee S."/>
            <person name="Alampalli S.V."/>
            <person name="Nageshan R.K."/>
            <person name="Chettiar S.T."/>
            <person name="Joshi S."/>
            <person name="Tatu U.S."/>
        </authorList>
    </citation>
    <scope>NUCLEOTIDE SEQUENCE [LARGE SCALE GENOMIC DNA]</scope>
    <source>
        <strain evidence="8">6684</strain>
    </source>
</reference>
<gene>
    <name evidence="7" type="ORF">QG37_05792</name>
</gene>
<evidence type="ECO:0008006" key="9">
    <source>
        <dbReference type="Google" id="ProtNLM"/>
    </source>
</evidence>
<dbReference type="VEuPathDB" id="FungiDB:CJJ07_003476"/>
<feature type="transmembrane region" description="Helical" evidence="6">
    <location>
        <begin position="128"/>
        <end position="148"/>
    </location>
</feature>
<evidence type="ECO:0000256" key="5">
    <source>
        <dbReference type="ARBA" id="ARBA00023136"/>
    </source>
</evidence>
<keyword evidence="5 6" id="KW-0472">Membrane</keyword>
<dbReference type="PANTHER" id="PTHR22779:SF6">
    <property type="entry name" value="SD17342P"/>
    <property type="match status" value="1"/>
</dbReference>
<evidence type="ECO:0000256" key="3">
    <source>
        <dbReference type="ARBA" id="ARBA00022692"/>
    </source>
</evidence>
<feature type="transmembrane region" description="Helical" evidence="6">
    <location>
        <begin position="48"/>
        <end position="69"/>
    </location>
</feature>
<keyword evidence="3 6" id="KW-0812">Transmembrane</keyword>
<accession>A0A0L0NUS1</accession>
<organism evidence="7 8">
    <name type="scientific">Candidozyma auris</name>
    <name type="common">Yeast</name>
    <name type="synonym">Candida auris</name>
    <dbReference type="NCBI Taxonomy" id="498019"/>
    <lineage>
        <taxon>Eukaryota</taxon>
        <taxon>Fungi</taxon>
        <taxon>Dikarya</taxon>
        <taxon>Ascomycota</taxon>
        <taxon>Saccharomycotina</taxon>
        <taxon>Pichiomycetes</taxon>
        <taxon>Metschnikowiaceae</taxon>
        <taxon>Candidozyma</taxon>
    </lineage>
</organism>
<evidence type="ECO:0000313" key="8">
    <source>
        <dbReference type="Proteomes" id="UP000037122"/>
    </source>
</evidence>
<dbReference type="GO" id="GO:0016020">
    <property type="term" value="C:membrane"/>
    <property type="evidence" value="ECO:0007669"/>
    <property type="project" value="UniProtKB-SubCell"/>
</dbReference>
<dbReference type="VEuPathDB" id="FungiDB:QG37_05792"/>
<dbReference type="VEuPathDB" id="FungiDB:CJI97_001812"/>
<dbReference type="PANTHER" id="PTHR22779">
    <property type="entry name" value="SD17342P"/>
    <property type="match status" value="1"/>
</dbReference>
<sequence>MKIFVSSLDVPIGYVTPKFPAIFWPLGSTQPRYNELFLYYSIDIWKFTVYWVMIFFSGAYFLVGVAAFVSMNLRAYRERKIVPSKKKTVVVQLVIVAVLYLIVGASQGFLLGAIIALLLAAIYRAGALAMSTWIPFCWGMALILYHICSSYSTSLLLI</sequence>
<dbReference type="AlphaFoldDB" id="A0A0L0NUS1"/>
<dbReference type="Pfam" id="PF10190">
    <property type="entry name" value="Tmemb_170"/>
    <property type="match status" value="1"/>
</dbReference>
<dbReference type="VEuPathDB" id="FungiDB:B9J08_002269"/>
<evidence type="ECO:0000256" key="4">
    <source>
        <dbReference type="ARBA" id="ARBA00022989"/>
    </source>
</evidence>
<evidence type="ECO:0000256" key="6">
    <source>
        <dbReference type="SAM" id="Phobius"/>
    </source>
</evidence>
<comment type="similarity">
    <text evidence="2">Belongs to the TMEM170 family.</text>
</comment>
<dbReference type="EMBL" id="LGST01000041">
    <property type="protein sequence ID" value="KND97410.1"/>
    <property type="molecule type" value="Genomic_DNA"/>
</dbReference>
<evidence type="ECO:0000313" key="7">
    <source>
        <dbReference type="EMBL" id="KND97410.1"/>
    </source>
</evidence>
<comment type="caution">
    <text evidence="7">The sequence shown here is derived from an EMBL/GenBank/DDBJ whole genome shotgun (WGS) entry which is preliminary data.</text>
</comment>
<dbReference type="InterPro" id="IPR019334">
    <property type="entry name" value="TMEM170A/B/YPR153W-like"/>
</dbReference>
<proteinExistence type="inferred from homology"/>
<comment type="subcellular location">
    <subcellularLocation>
        <location evidence="1">Membrane</location>
        <topology evidence="1">Multi-pass membrane protein</topology>
    </subcellularLocation>
</comment>
<keyword evidence="4 6" id="KW-1133">Transmembrane helix</keyword>
<feature type="transmembrane region" description="Helical" evidence="6">
    <location>
        <begin position="89"/>
        <end position="122"/>
    </location>
</feature>
<evidence type="ECO:0000256" key="1">
    <source>
        <dbReference type="ARBA" id="ARBA00004141"/>
    </source>
</evidence>
<name>A0A0L0NUS1_CANAR</name>
<protein>
    <recommendedName>
        <fullName evidence="9">Integral membrane protein</fullName>
    </recommendedName>
</protein>
<dbReference type="Proteomes" id="UP000037122">
    <property type="component" value="Unassembled WGS sequence"/>
</dbReference>